<dbReference type="EMBL" id="GBRH01164598">
    <property type="protein sequence ID" value="JAE33298.1"/>
    <property type="molecule type" value="Transcribed_RNA"/>
</dbReference>
<name>A0A0A9HK70_ARUDO</name>
<evidence type="ECO:0000313" key="1">
    <source>
        <dbReference type="EMBL" id="JAE33298.1"/>
    </source>
</evidence>
<sequence>MISGAILSYLPRFEQTGCELGTEGVHARCRELISLGGLNGVFGHAQMTAAGSSLATHKKHRQPRGK</sequence>
<reference evidence="1" key="1">
    <citation type="submission" date="2014-09" db="EMBL/GenBank/DDBJ databases">
        <authorList>
            <person name="Magalhaes I.L.F."/>
            <person name="Oliveira U."/>
            <person name="Santos F.R."/>
            <person name="Vidigal T.H.D.A."/>
            <person name="Brescovit A.D."/>
            <person name="Santos A.J."/>
        </authorList>
    </citation>
    <scope>NUCLEOTIDE SEQUENCE</scope>
    <source>
        <tissue evidence="1">Shoot tissue taken approximately 20 cm above the soil surface</tissue>
    </source>
</reference>
<proteinExistence type="predicted"/>
<protein>
    <submittedName>
        <fullName evidence="1">Uncharacterized protein</fullName>
    </submittedName>
</protein>
<reference evidence="1" key="2">
    <citation type="journal article" date="2015" name="Data Brief">
        <title>Shoot transcriptome of the giant reed, Arundo donax.</title>
        <authorList>
            <person name="Barrero R.A."/>
            <person name="Guerrero F.D."/>
            <person name="Moolhuijzen P."/>
            <person name="Goolsby J.A."/>
            <person name="Tidwell J."/>
            <person name="Bellgard S.E."/>
            <person name="Bellgard M.I."/>
        </authorList>
    </citation>
    <scope>NUCLEOTIDE SEQUENCE</scope>
    <source>
        <tissue evidence="1">Shoot tissue taken approximately 20 cm above the soil surface</tissue>
    </source>
</reference>
<organism evidence="1">
    <name type="scientific">Arundo donax</name>
    <name type="common">Giant reed</name>
    <name type="synonym">Donax arundinaceus</name>
    <dbReference type="NCBI Taxonomy" id="35708"/>
    <lineage>
        <taxon>Eukaryota</taxon>
        <taxon>Viridiplantae</taxon>
        <taxon>Streptophyta</taxon>
        <taxon>Embryophyta</taxon>
        <taxon>Tracheophyta</taxon>
        <taxon>Spermatophyta</taxon>
        <taxon>Magnoliopsida</taxon>
        <taxon>Liliopsida</taxon>
        <taxon>Poales</taxon>
        <taxon>Poaceae</taxon>
        <taxon>PACMAD clade</taxon>
        <taxon>Arundinoideae</taxon>
        <taxon>Arundineae</taxon>
        <taxon>Arundo</taxon>
    </lineage>
</organism>
<dbReference type="AlphaFoldDB" id="A0A0A9HK70"/>
<accession>A0A0A9HK70</accession>